<accession>A0A6J4Q2R0</accession>
<dbReference type="EMBL" id="CADCUS010000461">
    <property type="protein sequence ID" value="CAA9429188.1"/>
    <property type="molecule type" value="Genomic_DNA"/>
</dbReference>
<feature type="region of interest" description="Disordered" evidence="1">
    <location>
        <begin position="1"/>
        <end position="70"/>
    </location>
</feature>
<sequence>DRRPAAARRDRAGRPLPAVGDVPGGGGGHRRGGRGAGAGVVGPRPRRRPRRGVRAARPRRRPPGARRHRLLVAGAVCGALVAPGHLHPAHPPRRHRPGGVRVARARAVRGGRGGRGAARGRARGRGAHRPGPAGPGGEHAPAGRPSL</sequence>
<reference evidence="2" key="1">
    <citation type="submission" date="2020-02" db="EMBL/GenBank/DDBJ databases">
        <authorList>
            <person name="Meier V. D."/>
        </authorList>
    </citation>
    <scope>NUCLEOTIDE SEQUENCE</scope>
    <source>
        <strain evidence="2">AVDCRST_MAG66</strain>
    </source>
</reference>
<feature type="compositionally biased region" description="Basic residues" evidence="1">
    <location>
        <begin position="44"/>
        <end position="70"/>
    </location>
</feature>
<feature type="compositionally biased region" description="Low complexity" evidence="1">
    <location>
        <begin position="138"/>
        <end position="147"/>
    </location>
</feature>
<feature type="non-terminal residue" evidence="2">
    <location>
        <position position="1"/>
    </location>
</feature>
<feature type="compositionally biased region" description="Basic residues" evidence="1">
    <location>
        <begin position="118"/>
        <end position="128"/>
    </location>
</feature>
<feature type="non-terminal residue" evidence="2">
    <location>
        <position position="147"/>
    </location>
</feature>
<protein>
    <submittedName>
        <fullName evidence="2">Uncharacterized protein</fullName>
    </submittedName>
</protein>
<evidence type="ECO:0000256" key="1">
    <source>
        <dbReference type="SAM" id="MobiDB-lite"/>
    </source>
</evidence>
<name>A0A6J4Q2R0_9PSEU</name>
<proteinExistence type="predicted"/>
<feature type="region of interest" description="Disordered" evidence="1">
    <location>
        <begin position="82"/>
        <end position="147"/>
    </location>
</feature>
<gene>
    <name evidence="2" type="ORF">AVDCRST_MAG66-3186</name>
</gene>
<feature type="compositionally biased region" description="Basic residues" evidence="1">
    <location>
        <begin position="87"/>
        <end position="109"/>
    </location>
</feature>
<dbReference type="AlphaFoldDB" id="A0A6J4Q2R0"/>
<evidence type="ECO:0000313" key="2">
    <source>
        <dbReference type="EMBL" id="CAA9429188.1"/>
    </source>
</evidence>
<organism evidence="2">
    <name type="scientific">uncultured Pseudonocardia sp</name>
    <dbReference type="NCBI Taxonomy" id="211455"/>
    <lineage>
        <taxon>Bacteria</taxon>
        <taxon>Bacillati</taxon>
        <taxon>Actinomycetota</taxon>
        <taxon>Actinomycetes</taxon>
        <taxon>Pseudonocardiales</taxon>
        <taxon>Pseudonocardiaceae</taxon>
        <taxon>Pseudonocardia</taxon>
        <taxon>environmental samples</taxon>
    </lineage>
</organism>